<accession>A0A1C9JBJ6</accession>
<dbReference type="GeneID" id="29288694"/>
<protein>
    <submittedName>
        <fullName evidence="1">Uncharacterized protein</fullName>
    </submittedName>
</protein>
<evidence type="ECO:0000313" key="1">
    <source>
        <dbReference type="EMBL" id="AOP19211.1"/>
    </source>
</evidence>
<sequence length="401" mass="49660">MNLYSKLIEYPTSITELINYQNKIYLNTFNIRQIRNFQRFILKSRLIKQLIIYHILEINYSRNRISNKKNKKKTFLYFQFIREFQLSLNLSLLIKNSYQVYLRNQIANILWVLIYLPIHERLTNHSYLQNRLTKQNQYFIATLFESCDRNMVNSIQLIKFPFSFLLSSRLKYWLMKYILIESKYLIYWFYNRQLEKEKYSRDQIYLIRQSTLSLVNFIKAFYYCCFFFFLNYNELSPNINYWIQFDSLILLNQQLKYKVILKNTNIYSYNLQQGLILFGWFIKKKNSFIIRGISIGNIRSHQYEIVTFLQNAGTYPMDKVIILLNYKIRIWKTYYLTKVPSLILINRMNRYLFYRIWYFLKKRHKTRGIRWIIYHYFKKHQSDQKNWIFSINQFKLVTYDI</sequence>
<keyword evidence="1" id="KW-0934">Plastid</keyword>
<reference evidence="1" key="2">
    <citation type="submission" date="2016-08" db="EMBL/GenBank/DDBJ databases">
        <authorList>
            <person name="Seilhamer J.J."/>
        </authorList>
    </citation>
    <scope>NUCLEOTIDE SEQUENCE</scope>
</reference>
<proteinExistence type="predicted"/>
<organism evidence="1">
    <name type="scientific">Derbesia sp. WEST4838</name>
    <dbReference type="NCBI Taxonomy" id="1847751"/>
    <lineage>
        <taxon>Eukaryota</taxon>
        <taxon>Viridiplantae</taxon>
        <taxon>Chlorophyta</taxon>
        <taxon>core chlorophytes</taxon>
        <taxon>Ulvophyceae</taxon>
        <taxon>TCBD clade</taxon>
        <taxon>Bryopsidales</taxon>
        <taxon>Bryopsidineae</taxon>
        <taxon>Derbesiaceae</taxon>
        <taxon>Derbesia</taxon>
    </lineage>
</organism>
<dbReference type="RefSeq" id="YP_009306307.1">
    <property type="nucleotide sequence ID" value="NC_031367.1"/>
</dbReference>
<gene>
    <name evidence="1" type="primary">orf401</name>
</gene>
<geneLocation type="chloroplast" evidence="1"/>
<keyword evidence="1" id="KW-0150">Chloroplast</keyword>
<dbReference type="AlphaFoldDB" id="A0A1C9JBJ6"/>
<reference evidence="1" key="1">
    <citation type="journal article" date="2016" name="Genome Biol. Evol.">
        <title>Evolutionary Dynamics of Chloroplast Genomes in Low Light: A Case Study of the Endolithic Green Alga Ostreobium quekettii.</title>
        <authorList>
            <person name="R Marcelino V."/>
            <person name="Cremen M.C."/>
            <person name="Jackson C.J."/>
            <person name="Larkum A.A."/>
            <person name="Verbruggen H."/>
        </authorList>
    </citation>
    <scope>NUCLEOTIDE SEQUENCE</scope>
</reference>
<dbReference type="EMBL" id="KX808497">
    <property type="protein sequence ID" value="AOP19211.1"/>
    <property type="molecule type" value="Genomic_DNA"/>
</dbReference>
<name>A0A1C9JBJ6_9CHLO</name>